<sequence length="90" mass="10365">MKKVNFKKFEAYTGISRQKKITGDARKDFADLIYQHTIGIEAHALAFKIYNSEEPVAITGKEEQLIVRVANEWCTPMFIDGLMEQLRTEV</sequence>
<dbReference type="AlphaFoldDB" id="A0A848QYA1"/>
<comment type="caution">
    <text evidence="1">The sequence shown here is derived from an EMBL/GenBank/DDBJ whole genome shotgun (WGS) entry which is preliminary data.</text>
</comment>
<name>A0A848QYA1_PHOVU</name>
<dbReference type="EMBL" id="JABDSI010000124">
    <property type="protein sequence ID" value="NMW41117.1"/>
    <property type="molecule type" value="Genomic_DNA"/>
</dbReference>
<dbReference type="RefSeq" id="WP_032602130.1">
    <property type="nucleotide sequence ID" value="NZ_JABDSI010000124.1"/>
</dbReference>
<organism evidence="1 2">
    <name type="scientific">Phocaeicola vulgatus</name>
    <name type="common">Bacteroides vulgatus</name>
    <dbReference type="NCBI Taxonomy" id="821"/>
    <lineage>
        <taxon>Bacteria</taxon>
        <taxon>Pseudomonadati</taxon>
        <taxon>Bacteroidota</taxon>
        <taxon>Bacteroidia</taxon>
        <taxon>Bacteroidales</taxon>
        <taxon>Bacteroidaceae</taxon>
        <taxon>Phocaeicola</taxon>
    </lineage>
</organism>
<reference evidence="1 2" key="1">
    <citation type="submission" date="2020-04" db="EMBL/GenBank/DDBJ databases">
        <title>A novel gut-associated lysogenic phage, Bacteroides phage BV01, alters the host transcriptome and bile acid metabolism in Bacteroides vulgatus.</title>
        <authorList>
            <person name="Campbell D.E."/>
            <person name="Ly L."/>
            <person name="Ridlon J.M."/>
            <person name="Hsiao A."/>
            <person name="Degnan P.H."/>
        </authorList>
    </citation>
    <scope>NUCLEOTIDE SEQUENCE [LARGE SCALE GENOMIC DNA]</scope>
    <source>
        <strain evidence="1 2">VPI-BV8526</strain>
    </source>
</reference>
<protein>
    <submittedName>
        <fullName evidence="1">Uncharacterized protein</fullName>
    </submittedName>
</protein>
<evidence type="ECO:0000313" key="2">
    <source>
        <dbReference type="Proteomes" id="UP000583639"/>
    </source>
</evidence>
<proteinExistence type="predicted"/>
<gene>
    <name evidence="1" type="ORF">HKQ55_13520</name>
</gene>
<evidence type="ECO:0000313" key="1">
    <source>
        <dbReference type="EMBL" id="NMW41117.1"/>
    </source>
</evidence>
<dbReference type="Proteomes" id="UP000583639">
    <property type="component" value="Unassembled WGS sequence"/>
</dbReference>
<accession>A0A848QYA1</accession>